<reference evidence="7 8" key="1">
    <citation type="submission" date="2020-04" db="EMBL/GenBank/DDBJ databases">
        <title>Vibrio sp. SM6, a novel species isolated from seawater.</title>
        <authorList>
            <person name="Wang X."/>
        </authorList>
    </citation>
    <scope>NUCLEOTIDE SEQUENCE [LARGE SCALE GENOMIC DNA]</scope>
    <source>
        <strain evidence="7 8">SM6</strain>
    </source>
</reference>
<dbReference type="InterPro" id="IPR007831">
    <property type="entry name" value="T2SS_GspE_N"/>
</dbReference>
<evidence type="ECO:0000313" key="8">
    <source>
        <dbReference type="Proteomes" id="UP000535589"/>
    </source>
</evidence>
<keyword evidence="5" id="KW-0067">ATP-binding</keyword>
<organism evidence="7 8">
    <name type="scientific">Vibrio agarilyticus</name>
    <dbReference type="NCBI Taxonomy" id="2726741"/>
    <lineage>
        <taxon>Bacteria</taxon>
        <taxon>Pseudomonadati</taxon>
        <taxon>Pseudomonadota</taxon>
        <taxon>Gammaproteobacteria</taxon>
        <taxon>Vibrionales</taxon>
        <taxon>Vibrionaceae</taxon>
        <taxon>Vibrio</taxon>
    </lineage>
</organism>
<name>A0A7X8TRB0_9VIBR</name>
<accession>A0A7X8TRB0</accession>
<dbReference type="EMBL" id="JABAIK010000006">
    <property type="protein sequence ID" value="NLS12793.1"/>
    <property type="molecule type" value="Genomic_DNA"/>
</dbReference>
<dbReference type="GO" id="GO:0016887">
    <property type="term" value="F:ATP hydrolysis activity"/>
    <property type="evidence" value="ECO:0007669"/>
    <property type="project" value="InterPro"/>
</dbReference>
<comment type="subcellular location">
    <subcellularLocation>
        <location evidence="1">Cytoplasm</location>
    </subcellularLocation>
</comment>
<dbReference type="PANTHER" id="PTHR30258">
    <property type="entry name" value="TYPE II SECRETION SYSTEM PROTEIN GSPE-RELATED"/>
    <property type="match status" value="1"/>
</dbReference>
<sequence length="564" mass="61869">MSHPIFELLAQHQHLSANALLQLEAQWAQGEASAAELLIRGQHIEAKQLAAFLAATFGLRQIELTEFDYAATCQQLGLRALITRHQALPLQIVDGTLLLALADPTSQQAEEEFRFSSEFHVEPVLCDITSLQSAIRHLYGQTLAASASASQGKEINRDELATLVRVSDDELEQIEDLSQDSAPVARFINQILLDAVRKGASDIHFEPYDNHYRVRLRCDGLLIETEQPPTQLSRRLSSRLKIIAKLDIAERRLPQDGRIKLRLNDTTAIDMRVSTLPTLFGEKIVLRLLESSANKLNLDQLGFNPQQKALYVNALKKPQGMILITGPTGSGKTVSLYAGLSLINRPEINIATAEDPIEINLFGINQVQIQPKIGLNFATALRAFLRQDPDVIMLGEIRDSETAEIAIKAAQTGHLLLSTLHTNSAAETVIRLTNMGIEAYNLAASLSLIIAQRLARRLCPHCKCATTVTAAQSALGLHLGSTIYRANPAGCSQCNLGYSGRVGLYEVMAFNSPLADAIFHNASAYEIERLSAEQGMLTLTQSGLEKVSAGITSFEELQRVLFID</sequence>
<dbReference type="InterPro" id="IPR013374">
    <property type="entry name" value="ATPase_typ4_pilus-assembl_PilB"/>
</dbReference>
<feature type="domain" description="Bacterial type II secretion system protein E" evidence="6">
    <location>
        <begin position="385"/>
        <end position="399"/>
    </location>
</feature>
<dbReference type="SUPFAM" id="SSF52540">
    <property type="entry name" value="P-loop containing nucleoside triphosphate hydrolases"/>
    <property type="match status" value="1"/>
</dbReference>
<dbReference type="GO" id="GO:0005737">
    <property type="term" value="C:cytoplasm"/>
    <property type="evidence" value="ECO:0007669"/>
    <property type="project" value="UniProtKB-SubCell"/>
</dbReference>
<evidence type="ECO:0000256" key="2">
    <source>
        <dbReference type="ARBA" id="ARBA00006611"/>
    </source>
</evidence>
<proteinExistence type="inferred from homology"/>
<gene>
    <name evidence="7" type="primary">pilB</name>
    <name evidence="7" type="ORF">HGP28_07720</name>
</gene>
<dbReference type="Pfam" id="PF05157">
    <property type="entry name" value="MshEN"/>
    <property type="match status" value="1"/>
</dbReference>
<protein>
    <submittedName>
        <fullName evidence="7">Type IV-A pilus assembly ATPase PilB</fullName>
    </submittedName>
</protein>
<dbReference type="GO" id="GO:0005524">
    <property type="term" value="F:ATP binding"/>
    <property type="evidence" value="ECO:0007669"/>
    <property type="project" value="UniProtKB-KW"/>
</dbReference>
<dbReference type="RefSeq" id="WP_168835890.1">
    <property type="nucleotide sequence ID" value="NZ_JABAIK010000006.1"/>
</dbReference>
<keyword evidence="3" id="KW-0963">Cytoplasm</keyword>
<dbReference type="InterPro" id="IPR001482">
    <property type="entry name" value="T2SS/T4SS_dom"/>
</dbReference>
<dbReference type="GO" id="GO:0005886">
    <property type="term" value="C:plasma membrane"/>
    <property type="evidence" value="ECO:0007669"/>
    <property type="project" value="TreeGrafter"/>
</dbReference>
<dbReference type="FunFam" id="3.40.50.300:FF:000398">
    <property type="entry name" value="Type IV pilus assembly ATPase PilB"/>
    <property type="match status" value="1"/>
</dbReference>
<evidence type="ECO:0000256" key="5">
    <source>
        <dbReference type="ARBA" id="ARBA00022840"/>
    </source>
</evidence>
<dbReference type="NCBIfam" id="TIGR02538">
    <property type="entry name" value="type_IV_pilB"/>
    <property type="match status" value="1"/>
</dbReference>
<keyword evidence="4" id="KW-0547">Nucleotide-binding</keyword>
<dbReference type="PROSITE" id="PS00662">
    <property type="entry name" value="T2SP_E"/>
    <property type="match status" value="1"/>
</dbReference>
<dbReference type="FunFam" id="3.30.450.90:FF:000001">
    <property type="entry name" value="Type II secretion system ATPase GspE"/>
    <property type="match status" value="1"/>
</dbReference>
<dbReference type="Gene3D" id="3.30.450.90">
    <property type="match status" value="1"/>
</dbReference>
<dbReference type="Pfam" id="PF00437">
    <property type="entry name" value="T2SSE"/>
    <property type="match status" value="1"/>
</dbReference>
<dbReference type="InterPro" id="IPR027417">
    <property type="entry name" value="P-loop_NTPase"/>
</dbReference>
<evidence type="ECO:0000259" key="6">
    <source>
        <dbReference type="PROSITE" id="PS00662"/>
    </source>
</evidence>
<comment type="caution">
    <text evidence="7">The sequence shown here is derived from an EMBL/GenBank/DDBJ whole genome shotgun (WGS) entry which is preliminary data.</text>
</comment>
<dbReference type="AlphaFoldDB" id="A0A7X8TRB0"/>
<comment type="similarity">
    <text evidence="2">Belongs to the GSP E family.</text>
</comment>
<evidence type="ECO:0000313" key="7">
    <source>
        <dbReference type="EMBL" id="NLS12793.1"/>
    </source>
</evidence>
<dbReference type="SUPFAM" id="SSF160246">
    <property type="entry name" value="EspE N-terminal domain-like"/>
    <property type="match status" value="1"/>
</dbReference>
<dbReference type="Proteomes" id="UP000535589">
    <property type="component" value="Unassembled WGS sequence"/>
</dbReference>
<keyword evidence="8" id="KW-1185">Reference proteome</keyword>
<dbReference type="InterPro" id="IPR037257">
    <property type="entry name" value="T2SS_E_N_sf"/>
</dbReference>
<evidence type="ECO:0000256" key="1">
    <source>
        <dbReference type="ARBA" id="ARBA00004496"/>
    </source>
</evidence>
<evidence type="ECO:0000256" key="3">
    <source>
        <dbReference type="ARBA" id="ARBA00022490"/>
    </source>
</evidence>
<evidence type="ECO:0000256" key="4">
    <source>
        <dbReference type="ARBA" id="ARBA00022741"/>
    </source>
</evidence>
<dbReference type="Gene3D" id="3.30.300.160">
    <property type="entry name" value="Type II secretion system, protein E, N-terminal domain"/>
    <property type="match status" value="1"/>
</dbReference>
<dbReference type="PANTHER" id="PTHR30258:SF1">
    <property type="entry name" value="PROTEIN TRANSPORT PROTEIN HOFB HOMOLOG"/>
    <property type="match status" value="1"/>
</dbReference>
<dbReference type="GO" id="GO:0009297">
    <property type="term" value="P:pilus assembly"/>
    <property type="evidence" value="ECO:0007669"/>
    <property type="project" value="InterPro"/>
</dbReference>
<dbReference type="CDD" id="cd01129">
    <property type="entry name" value="PulE-GspE-like"/>
    <property type="match status" value="1"/>
</dbReference>
<dbReference type="Gene3D" id="3.40.50.300">
    <property type="entry name" value="P-loop containing nucleotide triphosphate hydrolases"/>
    <property type="match status" value="1"/>
</dbReference>